<name>A0A1Y1XJ80_9FUNG</name>
<dbReference type="AlphaFoldDB" id="A0A1Y1XJ80"/>
<protein>
    <submittedName>
        <fullName evidence="1">Uncharacterized protein</fullName>
    </submittedName>
</protein>
<gene>
    <name evidence="1" type="ORF">BCR32DRAFT_275974</name>
</gene>
<evidence type="ECO:0000313" key="2">
    <source>
        <dbReference type="Proteomes" id="UP000193944"/>
    </source>
</evidence>
<proteinExistence type="predicted"/>
<reference evidence="1 2" key="2">
    <citation type="submission" date="2016-08" db="EMBL/GenBank/DDBJ databases">
        <title>Pervasive Adenine N6-methylation of Active Genes in Fungi.</title>
        <authorList>
            <consortium name="DOE Joint Genome Institute"/>
            <person name="Mondo S.J."/>
            <person name="Dannebaum R.O."/>
            <person name="Kuo R.C."/>
            <person name="Labutti K."/>
            <person name="Haridas S."/>
            <person name="Kuo A."/>
            <person name="Salamov A."/>
            <person name="Ahrendt S.R."/>
            <person name="Lipzen A."/>
            <person name="Sullivan W."/>
            <person name="Andreopoulos W.B."/>
            <person name="Clum A."/>
            <person name="Lindquist E."/>
            <person name="Daum C."/>
            <person name="Ramamoorthy G.K."/>
            <person name="Gryganskyi A."/>
            <person name="Culley D."/>
            <person name="Magnuson J.K."/>
            <person name="James T.Y."/>
            <person name="O'Malley M.A."/>
            <person name="Stajich J.E."/>
            <person name="Spatafora J.W."/>
            <person name="Visel A."/>
            <person name="Grigoriev I.V."/>
        </authorList>
    </citation>
    <scope>NUCLEOTIDE SEQUENCE [LARGE SCALE GENOMIC DNA]</scope>
    <source>
        <strain evidence="1 2">S4</strain>
    </source>
</reference>
<sequence>MGNLNIEKDQISKVEQNVTSGLPISKDLKATTKNIKKTHVILVNSLTEDSKKYIDFHQDKDTDTIIENLLKASKLLSLLLRK</sequence>
<dbReference type="EMBL" id="MCFG01000030">
    <property type="protein sequence ID" value="ORX85763.1"/>
    <property type="molecule type" value="Genomic_DNA"/>
</dbReference>
<keyword evidence="2" id="KW-1185">Reference proteome</keyword>
<accession>A0A1Y1XJ80</accession>
<evidence type="ECO:0000313" key="1">
    <source>
        <dbReference type="EMBL" id="ORX85763.1"/>
    </source>
</evidence>
<dbReference type="Proteomes" id="UP000193944">
    <property type="component" value="Unassembled WGS sequence"/>
</dbReference>
<comment type="caution">
    <text evidence="1">The sequence shown here is derived from an EMBL/GenBank/DDBJ whole genome shotgun (WGS) entry which is preliminary data.</text>
</comment>
<reference evidence="1 2" key="1">
    <citation type="submission" date="2016-08" db="EMBL/GenBank/DDBJ databases">
        <title>A Parts List for Fungal Cellulosomes Revealed by Comparative Genomics.</title>
        <authorList>
            <consortium name="DOE Joint Genome Institute"/>
            <person name="Haitjema C.H."/>
            <person name="Gilmore S.P."/>
            <person name="Henske J.K."/>
            <person name="Solomon K.V."/>
            <person name="De Groot R."/>
            <person name="Kuo A."/>
            <person name="Mondo S.J."/>
            <person name="Salamov A.A."/>
            <person name="Labutti K."/>
            <person name="Zhao Z."/>
            <person name="Chiniquy J."/>
            <person name="Barry K."/>
            <person name="Brewer H.M."/>
            <person name="Purvine S.O."/>
            <person name="Wright A.T."/>
            <person name="Boxma B."/>
            <person name="Van Alen T."/>
            <person name="Hackstein J.H."/>
            <person name="Baker S.E."/>
            <person name="Grigoriev I.V."/>
            <person name="O'Malley M.A."/>
        </authorList>
    </citation>
    <scope>NUCLEOTIDE SEQUENCE [LARGE SCALE GENOMIC DNA]</scope>
    <source>
        <strain evidence="1 2">S4</strain>
    </source>
</reference>
<organism evidence="1 2">
    <name type="scientific">Anaeromyces robustus</name>
    <dbReference type="NCBI Taxonomy" id="1754192"/>
    <lineage>
        <taxon>Eukaryota</taxon>
        <taxon>Fungi</taxon>
        <taxon>Fungi incertae sedis</taxon>
        <taxon>Chytridiomycota</taxon>
        <taxon>Chytridiomycota incertae sedis</taxon>
        <taxon>Neocallimastigomycetes</taxon>
        <taxon>Neocallimastigales</taxon>
        <taxon>Neocallimastigaceae</taxon>
        <taxon>Anaeromyces</taxon>
    </lineage>
</organism>